<dbReference type="SUPFAM" id="SSF64268">
    <property type="entry name" value="PX domain"/>
    <property type="match status" value="1"/>
</dbReference>
<dbReference type="InterPro" id="IPR024079">
    <property type="entry name" value="MetalloPept_cat_dom_sf"/>
</dbReference>
<dbReference type="InterPro" id="IPR001506">
    <property type="entry name" value="Peptidase_M12A"/>
</dbReference>
<evidence type="ECO:0000313" key="3">
    <source>
        <dbReference type="Proteomes" id="UP001050691"/>
    </source>
</evidence>
<organism evidence="2 3">
    <name type="scientific">Clathrus columnatus</name>
    <dbReference type="NCBI Taxonomy" id="1419009"/>
    <lineage>
        <taxon>Eukaryota</taxon>
        <taxon>Fungi</taxon>
        <taxon>Dikarya</taxon>
        <taxon>Basidiomycota</taxon>
        <taxon>Agaricomycotina</taxon>
        <taxon>Agaricomycetes</taxon>
        <taxon>Phallomycetidae</taxon>
        <taxon>Phallales</taxon>
        <taxon>Clathraceae</taxon>
        <taxon>Clathrus</taxon>
    </lineage>
</organism>
<dbReference type="SMART" id="SM00235">
    <property type="entry name" value="ZnMc"/>
    <property type="match status" value="1"/>
</dbReference>
<dbReference type="GO" id="GO:0004222">
    <property type="term" value="F:metalloendopeptidase activity"/>
    <property type="evidence" value="ECO:0007669"/>
    <property type="project" value="InterPro"/>
</dbReference>
<dbReference type="InterPro" id="IPR036871">
    <property type="entry name" value="PX_dom_sf"/>
</dbReference>
<accession>A0AAV5A6Y9</accession>
<dbReference type="InterPro" id="IPR001683">
    <property type="entry name" value="PX_dom"/>
</dbReference>
<protein>
    <recommendedName>
        <fullName evidence="1">Peptidase metallopeptidase domain-containing protein</fullName>
    </recommendedName>
</protein>
<dbReference type="Pfam" id="PF00787">
    <property type="entry name" value="PX"/>
    <property type="match status" value="1"/>
</dbReference>
<feature type="domain" description="Peptidase metallopeptidase" evidence="1">
    <location>
        <begin position="30"/>
        <end position="173"/>
    </location>
</feature>
<dbReference type="SUPFAM" id="SSF55486">
    <property type="entry name" value="Metalloproteases ('zincins'), catalytic domain"/>
    <property type="match status" value="1"/>
</dbReference>
<keyword evidence="3" id="KW-1185">Reference proteome</keyword>
<dbReference type="EMBL" id="BPWL01000005">
    <property type="protein sequence ID" value="GJJ10382.1"/>
    <property type="molecule type" value="Genomic_DNA"/>
</dbReference>
<name>A0AAV5A6Y9_9AGAM</name>
<evidence type="ECO:0000259" key="1">
    <source>
        <dbReference type="SMART" id="SM00235"/>
    </source>
</evidence>
<dbReference type="CDD" id="cd06093">
    <property type="entry name" value="PX_domain"/>
    <property type="match status" value="1"/>
</dbReference>
<dbReference type="Gene3D" id="3.40.390.10">
    <property type="entry name" value="Collagenase (Catalytic Domain)"/>
    <property type="match status" value="1"/>
</dbReference>
<dbReference type="GO" id="GO:0008270">
    <property type="term" value="F:zinc ion binding"/>
    <property type="evidence" value="ECO:0007669"/>
    <property type="project" value="InterPro"/>
</dbReference>
<dbReference type="GO" id="GO:0035091">
    <property type="term" value="F:phosphatidylinositol binding"/>
    <property type="evidence" value="ECO:0007669"/>
    <property type="project" value="InterPro"/>
</dbReference>
<reference evidence="2" key="1">
    <citation type="submission" date="2021-10" db="EMBL/GenBank/DDBJ databases">
        <title>De novo Genome Assembly of Clathrus columnatus (Basidiomycota, Fungi) Using Illumina and Nanopore Sequence Data.</title>
        <authorList>
            <person name="Ogiso-Tanaka E."/>
            <person name="Itagaki H."/>
            <person name="Hosoya T."/>
            <person name="Hosaka K."/>
        </authorList>
    </citation>
    <scope>NUCLEOTIDE SEQUENCE</scope>
    <source>
        <strain evidence="2">MO-923</strain>
    </source>
</reference>
<dbReference type="Gene3D" id="3.30.1520.10">
    <property type="entry name" value="Phox-like domain"/>
    <property type="match status" value="1"/>
</dbReference>
<gene>
    <name evidence="2" type="ORF">Clacol_004608</name>
</gene>
<dbReference type="AlphaFoldDB" id="A0AAV5A6Y9"/>
<sequence length="384" mass="44931">MLTGDNSYVCTMIITPQTNNPGLSAVCFKEEYLWDNGMILTYTFLDGSSRQHKKVIDTIQEWTYYANIKFDLKERTDDSEALIRVSFCDRSGDWSLVGQQIIAKKEGCTMNLGSVRDNDTCTLCERSVILHEWGHTLGLLHEHQGMAARRAFTFNADAVKEYYRRSHPYLDSSFIEKNIITPYFHEDMSVWSEVDIQSIMMYPIHKSFTYEGNIVVGMNTELSEKDKAYMVLVYPRDVPHENAPKWTLSHALSVANVPENLTRDWNARSIRDEFRKYAQSCIEEFSRVERRYSEVRTLHKILIRHAGLKLPKLQGSRWIPRFHGLSRREEIEQFLQSLGNREDLPQVEQTWYEDIRTNNLDHQVSKLNPVIKWLKTQLSLGYRQ</sequence>
<dbReference type="Pfam" id="PF01400">
    <property type="entry name" value="Astacin"/>
    <property type="match status" value="1"/>
</dbReference>
<proteinExistence type="predicted"/>
<dbReference type="GO" id="GO:0006508">
    <property type="term" value="P:proteolysis"/>
    <property type="evidence" value="ECO:0007669"/>
    <property type="project" value="InterPro"/>
</dbReference>
<dbReference type="Proteomes" id="UP001050691">
    <property type="component" value="Unassembled WGS sequence"/>
</dbReference>
<dbReference type="InterPro" id="IPR006026">
    <property type="entry name" value="Peptidase_Metallo"/>
</dbReference>
<comment type="caution">
    <text evidence="2">The sequence shown here is derived from an EMBL/GenBank/DDBJ whole genome shotgun (WGS) entry which is preliminary data.</text>
</comment>
<evidence type="ECO:0000313" key="2">
    <source>
        <dbReference type="EMBL" id="GJJ10382.1"/>
    </source>
</evidence>